<evidence type="ECO:0000259" key="1">
    <source>
        <dbReference type="Pfam" id="PF00535"/>
    </source>
</evidence>
<dbReference type="InterPro" id="IPR001173">
    <property type="entry name" value="Glyco_trans_2-like"/>
</dbReference>
<dbReference type="Proteomes" id="UP000712080">
    <property type="component" value="Unassembled WGS sequence"/>
</dbReference>
<comment type="caution">
    <text evidence="2">The sequence shown here is derived from an EMBL/GenBank/DDBJ whole genome shotgun (WGS) entry which is preliminary data.</text>
</comment>
<reference evidence="2" key="1">
    <citation type="submission" date="2020-02" db="EMBL/GenBank/DDBJ databases">
        <title>Flavobacterium sp. genome.</title>
        <authorList>
            <person name="Jung H.S."/>
            <person name="Baek J.H."/>
            <person name="Jeon C.O."/>
        </authorList>
    </citation>
    <scope>NUCLEOTIDE SEQUENCE</scope>
    <source>
        <strain evidence="2">SE-s28</strain>
    </source>
</reference>
<protein>
    <submittedName>
        <fullName evidence="2">Glycosyltransferase family 2 protein</fullName>
    </submittedName>
</protein>
<dbReference type="Gene3D" id="3.90.550.10">
    <property type="entry name" value="Spore Coat Polysaccharide Biosynthesis Protein SpsA, Chain A"/>
    <property type="match status" value="1"/>
</dbReference>
<dbReference type="CDD" id="cd00761">
    <property type="entry name" value="Glyco_tranf_GTA_type"/>
    <property type="match status" value="1"/>
</dbReference>
<gene>
    <name evidence="2" type="ORF">G6047_01340</name>
</gene>
<proteinExistence type="predicted"/>
<dbReference type="InterPro" id="IPR029044">
    <property type="entry name" value="Nucleotide-diphossugar_trans"/>
</dbReference>
<dbReference type="PANTHER" id="PTHR43685:SF2">
    <property type="entry name" value="GLYCOSYLTRANSFERASE 2-LIKE DOMAIN-CONTAINING PROTEIN"/>
    <property type="match status" value="1"/>
</dbReference>
<evidence type="ECO:0000313" key="2">
    <source>
        <dbReference type="EMBL" id="NMH26663.1"/>
    </source>
</evidence>
<dbReference type="SUPFAM" id="SSF53448">
    <property type="entry name" value="Nucleotide-diphospho-sugar transferases"/>
    <property type="match status" value="1"/>
</dbReference>
<dbReference type="InterPro" id="IPR050834">
    <property type="entry name" value="Glycosyltransf_2"/>
</dbReference>
<dbReference type="PANTHER" id="PTHR43685">
    <property type="entry name" value="GLYCOSYLTRANSFERASE"/>
    <property type="match status" value="1"/>
</dbReference>
<feature type="domain" description="Glycosyltransferase 2-like" evidence="1">
    <location>
        <begin position="6"/>
        <end position="124"/>
    </location>
</feature>
<accession>A0A972FQL1</accession>
<organism evidence="2 3">
    <name type="scientific">Flavobacterium silvaticum</name>
    <dbReference type="NCBI Taxonomy" id="1852020"/>
    <lineage>
        <taxon>Bacteria</taxon>
        <taxon>Pseudomonadati</taxon>
        <taxon>Bacteroidota</taxon>
        <taxon>Flavobacteriia</taxon>
        <taxon>Flavobacteriales</taxon>
        <taxon>Flavobacteriaceae</taxon>
        <taxon>Flavobacterium</taxon>
    </lineage>
</organism>
<dbReference type="Pfam" id="PF00535">
    <property type="entry name" value="Glycos_transf_2"/>
    <property type="match status" value="1"/>
</dbReference>
<sequence length="314" mass="35880">MIPEVSIIMPLYNKQNHVFQTLHCALEQTFSDFELIVINDGSTDESEAEVLRITDNRIRYFKTENQGVSAARNLGISKASSNLIAFLDADDFWFPDHLEHLVQLHNDFPQAGILAANYQLYYSEKETIDITLVGLPDFPWRGIVPDYFASSYVDRIAWTSAIAIPKKVLEDVGNFSEAITLGAGEDLDLWIRVALKYQVAFDSKVTAQHNLSADNRISLTQTKHRKFATLDGFLAEEAKNKSLKKFLDLYRAEFALKMKIAGDDRYSLYRKAIAEENLSAKTKFLLSLPTTILQLLYRFKKVLEKRKIRLSAYH</sequence>
<evidence type="ECO:0000313" key="3">
    <source>
        <dbReference type="Proteomes" id="UP000712080"/>
    </source>
</evidence>
<dbReference type="RefSeq" id="WP_169525670.1">
    <property type="nucleotide sequence ID" value="NZ_JAAMPU010000094.1"/>
</dbReference>
<keyword evidence="3" id="KW-1185">Reference proteome</keyword>
<dbReference type="EMBL" id="JAAMPU010000094">
    <property type="protein sequence ID" value="NMH26663.1"/>
    <property type="molecule type" value="Genomic_DNA"/>
</dbReference>
<name>A0A972FQL1_9FLAO</name>
<dbReference type="AlphaFoldDB" id="A0A972FQL1"/>